<organism evidence="2 3">
    <name type="scientific">Clytia hemisphaerica</name>
    <dbReference type="NCBI Taxonomy" id="252671"/>
    <lineage>
        <taxon>Eukaryota</taxon>
        <taxon>Metazoa</taxon>
        <taxon>Cnidaria</taxon>
        <taxon>Hydrozoa</taxon>
        <taxon>Hydroidolina</taxon>
        <taxon>Leptothecata</taxon>
        <taxon>Obeliida</taxon>
        <taxon>Clytiidae</taxon>
        <taxon>Clytia</taxon>
    </lineage>
</organism>
<evidence type="ECO:0000313" key="2">
    <source>
        <dbReference type="EnsemblMetazoa" id="CLYHEMP024366.1"/>
    </source>
</evidence>
<dbReference type="Proteomes" id="UP000594262">
    <property type="component" value="Unplaced"/>
</dbReference>
<evidence type="ECO:0000313" key="3">
    <source>
        <dbReference type="Proteomes" id="UP000594262"/>
    </source>
</evidence>
<proteinExistence type="predicted"/>
<name>A0A7M5XIZ5_9CNID</name>
<evidence type="ECO:0000256" key="1">
    <source>
        <dbReference type="SAM" id="SignalP"/>
    </source>
</evidence>
<dbReference type="AlphaFoldDB" id="A0A7M5XIZ5"/>
<reference evidence="2" key="1">
    <citation type="submission" date="2021-01" db="UniProtKB">
        <authorList>
            <consortium name="EnsemblMetazoa"/>
        </authorList>
    </citation>
    <scope>IDENTIFICATION</scope>
</reference>
<accession>A0A7M5XIZ5</accession>
<feature type="signal peptide" evidence="1">
    <location>
        <begin position="1"/>
        <end position="19"/>
    </location>
</feature>
<keyword evidence="3" id="KW-1185">Reference proteome</keyword>
<keyword evidence="1" id="KW-0732">Signal</keyword>
<feature type="chain" id="PRO_5029757814" evidence="1">
    <location>
        <begin position="20"/>
        <end position="112"/>
    </location>
</feature>
<sequence length="112" mass="12697">MAMFNKIMMLTVLIGALNAMLFNDDPIIKECKEIAEQKCTKRPLPLDGNCCHIEAQECLDQHKPSMPRHTEGMECVIAHMQYPISFTGVADKYSVGLPYYHCTPLKYATIDM</sequence>
<protein>
    <submittedName>
        <fullName evidence="2">Uncharacterized protein</fullName>
    </submittedName>
</protein>
<dbReference type="EnsemblMetazoa" id="CLYHEMT024366.1">
    <property type="protein sequence ID" value="CLYHEMP024366.1"/>
    <property type="gene ID" value="CLYHEMG024366"/>
</dbReference>